<name>D5VSY8_METIM</name>
<dbReference type="InterPro" id="IPR017582">
    <property type="entry name" value="SelU"/>
</dbReference>
<dbReference type="Pfam" id="PF00581">
    <property type="entry name" value="Rhodanese"/>
    <property type="match status" value="1"/>
</dbReference>
<dbReference type="SUPFAM" id="SSF52821">
    <property type="entry name" value="Rhodanese/Cell cycle control phosphatase"/>
    <property type="match status" value="1"/>
</dbReference>
<dbReference type="InterPro" id="IPR001763">
    <property type="entry name" value="Rhodanese-like_dom"/>
</dbReference>
<dbReference type="InterPro" id="IPR030818">
    <property type="entry name" value="Arch_SelU_Nterm"/>
</dbReference>
<reference evidence="2" key="1">
    <citation type="submission" date="2010-04" db="EMBL/GenBank/DDBJ databases">
        <title>Complete sequence of Methanocaldococcus infernus ME.</title>
        <authorList>
            <consortium name="US DOE Joint Genome Institute"/>
            <person name="Lucas S."/>
            <person name="Copeland A."/>
            <person name="Lapidus A."/>
            <person name="Cheng J.-F."/>
            <person name="Bruce D."/>
            <person name="Goodwin L."/>
            <person name="Pitluck S."/>
            <person name="Munk A.C."/>
            <person name="Detter J.C."/>
            <person name="Han C."/>
            <person name="Tapia R."/>
            <person name="Land M."/>
            <person name="Hauser L."/>
            <person name="Kyrpides N."/>
            <person name="Mikhailova N."/>
            <person name="Sieprawska-Lupa M."/>
            <person name="Whitman W.B."/>
            <person name="Woyke T."/>
        </authorList>
    </citation>
    <scope>NUCLEOTIDE SEQUENCE [LARGE SCALE GENOMIC DNA]</scope>
    <source>
        <strain evidence="2">ME</strain>
    </source>
</reference>
<accession>D5VSY8</accession>
<protein>
    <submittedName>
        <fullName evidence="2">Rhodanese domain protein</fullName>
    </submittedName>
</protein>
<evidence type="ECO:0000313" key="3">
    <source>
        <dbReference type="Proteomes" id="UP000002061"/>
    </source>
</evidence>
<dbReference type="GO" id="GO:0043828">
    <property type="term" value="F:tRNA 2-selenouridine synthase activity"/>
    <property type="evidence" value="ECO:0007669"/>
    <property type="project" value="InterPro"/>
</dbReference>
<dbReference type="GO" id="GO:0002098">
    <property type="term" value="P:tRNA wobble uridine modification"/>
    <property type="evidence" value="ECO:0007669"/>
    <property type="project" value="InterPro"/>
</dbReference>
<dbReference type="EMBL" id="CP002009">
    <property type="protein sequence ID" value="ADG13691.1"/>
    <property type="molecule type" value="Genomic_DNA"/>
</dbReference>
<dbReference type="STRING" id="573063.Metin_1033"/>
<feature type="domain" description="Rhodanese" evidence="1">
    <location>
        <begin position="98"/>
        <end position="216"/>
    </location>
</feature>
<evidence type="ECO:0000313" key="2">
    <source>
        <dbReference type="EMBL" id="ADG13691.1"/>
    </source>
</evidence>
<dbReference type="KEGG" id="mif:Metin_1033"/>
<dbReference type="Gene3D" id="3.40.250.10">
    <property type="entry name" value="Rhodanese-like domain"/>
    <property type="match status" value="1"/>
</dbReference>
<dbReference type="HOGENOM" id="CLU_1237913_0_0_2"/>
<dbReference type="PANTHER" id="PTHR30401">
    <property type="entry name" value="TRNA 2-SELENOURIDINE SYNTHASE"/>
    <property type="match status" value="1"/>
</dbReference>
<dbReference type="OrthoDB" id="135517at2157"/>
<dbReference type="Proteomes" id="UP000002061">
    <property type="component" value="Chromosome"/>
</dbReference>
<organism evidence="2 3">
    <name type="scientific">Methanocaldococcus infernus (strain DSM 11812 / JCM 15783 / ME)</name>
    <dbReference type="NCBI Taxonomy" id="573063"/>
    <lineage>
        <taxon>Archaea</taxon>
        <taxon>Methanobacteriati</taxon>
        <taxon>Methanobacteriota</taxon>
        <taxon>Methanomada group</taxon>
        <taxon>Methanococci</taxon>
        <taxon>Methanococcales</taxon>
        <taxon>Methanocaldococcaceae</taxon>
        <taxon>Methanocaldococcus</taxon>
    </lineage>
</organism>
<evidence type="ECO:0000259" key="1">
    <source>
        <dbReference type="PROSITE" id="PS50206"/>
    </source>
</evidence>
<sequence>MDEEILARLLTFNKDVYLCIFLKDGRKMIANSEKILAGKVGGEIVRKVIDTIKKMEEEGKEIFLLEDEKIYIEKINIKKFLSSITIPDDTITIDEALKKKDAIFIDVRSPREFKEKTIPGAINIPLFLDEEHALIGKVYKNEGKEKAMELAIDIVSKSLVRILNEVKKLDRNKEIIVFCARGGMRSRTVALILSLLGFKKVKRLIGGFKSYRHVEK</sequence>
<keyword evidence="3" id="KW-1185">Reference proteome</keyword>
<dbReference type="SMART" id="SM00450">
    <property type="entry name" value="RHOD"/>
    <property type="match status" value="1"/>
</dbReference>
<dbReference type="InterPro" id="IPR036873">
    <property type="entry name" value="Rhodanese-like_dom_sf"/>
</dbReference>
<dbReference type="PROSITE" id="PS50206">
    <property type="entry name" value="RHODANESE_3"/>
    <property type="match status" value="1"/>
</dbReference>
<dbReference type="NCBIfam" id="TIGR04568">
    <property type="entry name" value="arch_SelU_Nterm"/>
    <property type="match status" value="1"/>
</dbReference>
<dbReference type="GeneID" id="9132051"/>
<proteinExistence type="predicted"/>
<dbReference type="CDD" id="cd01520">
    <property type="entry name" value="RHOD_YbbB"/>
    <property type="match status" value="1"/>
</dbReference>
<dbReference type="eggNOG" id="arCOG02020">
    <property type="taxonomic scope" value="Archaea"/>
</dbReference>
<dbReference type="AlphaFoldDB" id="D5VSY8"/>
<dbReference type="RefSeq" id="WP_013100436.1">
    <property type="nucleotide sequence ID" value="NC_014122.1"/>
</dbReference>
<gene>
    <name evidence="2" type="ordered locus">Metin_1033</name>
</gene>
<dbReference type="PANTHER" id="PTHR30401:SF0">
    <property type="entry name" value="TRNA 2-SELENOURIDINE SYNTHASE"/>
    <property type="match status" value="1"/>
</dbReference>